<dbReference type="STRING" id="1798383.A3D78_06695"/>
<accession>A0A1F6A2X8</accession>
<organism evidence="1 2">
    <name type="scientific">Candidatus Gottesmanbacteria bacterium RIFCSPHIGHO2_02_FULL_39_14</name>
    <dbReference type="NCBI Taxonomy" id="1798383"/>
    <lineage>
        <taxon>Bacteria</taxon>
        <taxon>Candidatus Gottesmaniibacteriota</taxon>
    </lineage>
</organism>
<gene>
    <name evidence="1" type="ORF">A3D78_06695</name>
</gene>
<comment type="caution">
    <text evidence="1">The sequence shown here is derived from an EMBL/GenBank/DDBJ whole genome shotgun (WGS) entry which is preliminary data.</text>
</comment>
<dbReference type="Proteomes" id="UP000176253">
    <property type="component" value="Unassembled WGS sequence"/>
</dbReference>
<dbReference type="EMBL" id="MFJM01000007">
    <property type="protein sequence ID" value="OGG19029.1"/>
    <property type="molecule type" value="Genomic_DNA"/>
</dbReference>
<evidence type="ECO:0000313" key="2">
    <source>
        <dbReference type="Proteomes" id="UP000176253"/>
    </source>
</evidence>
<protein>
    <submittedName>
        <fullName evidence="1">Uncharacterized protein</fullName>
    </submittedName>
</protein>
<reference evidence="1 2" key="1">
    <citation type="journal article" date="2016" name="Nat. Commun.">
        <title>Thousands of microbial genomes shed light on interconnected biogeochemical processes in an aquifer system.</title>
        <authorList>
            <person name="Anantharaman K."/>
            <person name="Brown C.T."/>
            <person name="Hug L.A."/>
            <person name="Sharon I."/>
            <person name="Castelle C.J."/>
            <person name="Probst A.J."/>
            <person name="Thomas B.C."/>
            <person name="Singh A."/>
            <person name="Wilkins M.J."/>
            <person name="Karaoz U."/>
            <person name="Brodie E.L."/>
            <person name="Williams K.H."/>
            <person name="Hubbard S.S."/>
            <person name="Banfield J.F."/>
        </authorList>
    </citation>
    <scope>NUCLEOTIDE SEQUENCE [LARGE SCALE GENOMIC DNA]</scope>
</reference>
<dbReference type="AlphaFoldDB" id="A0A1F6A2X8"/>
<sequence length="184" mass="21363">MKNRAHMESREKRLARLRSGNYIEAIETLLNSIANYFNNEISITPDNYQTSLLFLGIHASILTLSEAFFGLSGKTGYYLFLEKFIDGNTKDTKFSQIANTLHDWRNVLAHQWLGSIGHRIEYDYKMSEGWKKDGDITIINPKIYCQHYLNAFSGNGKIWQYESILSEAELSKAKEIIVRKYEHK</sequence>
<evidence type="ECO:0000313" key="1">
    <source>
        <dbReference type="EMBL" id="OGG19029.1"/>
    </source>
</evidence>
<proteinExistence type="predicted"/>
<name>A0A1F6A2X8_9BACT</name>